<accession>X1D057</accession>
<sequence length="95" mass="11369">DIDLKESDGKVHCIENDEYYNYNRKIANTLGGYTYIAKRIINEEESEIQRDKLQEELNLENDKKNIVIDKYNDIFKMNFPNRIKHCIKVLTTKQK</sequence>
<name>X1D057_9ZZZZ</name>
<evidence type="ECO:0000313" key="1">
    <source>
        <dbReference type="EMBL" id="GAH13527.1"/>
    </source>
</evidence>
<organism evidence="1">
    <name type="scientific">marine sediment metagenome</name>
    <dbReference type="NCBI Taxonomy" id="412755"/>
    <lineage>
        <taxon>unclassified sequences</taxon>
        <taxon>metagenomes</taxon>
        <taxon>ecological metagenomes</taxon>
    </lineage>
</organism>
<comment type="caution">
    <text evidence="1">The sequence shown here is derived from an EMBL/GenBank/DDBJ whole genome shotgun (WGS) entry which is preliminary data.</text>
</comment>
<gene>
    <name evidence="1" type="ORF">S01H4_64773</name>
</gene>
<protein>
    <submittedName>
        <fullName evidence="1">Uncharacterized protein</fullName>
    </submittedName>
</protein>
<reference evidence="1" key="1">
    <citation type="journal article" date="2014" name="Front. Microbiol.">
        <title>High frequency of phylogenetically diverse reductive dehalogenase-homologous genes in deep subseafloor sedimentary metagenomes.</title>
        <authorList>
            <person name="Kawai M."/>
            <person name="Futagami T."/>
            <person name="Toyoda A."/>
            <person name="Takaki Y."/>
            <person name="Nishi S."/>
            <person name="Hori S."/>
            <person name="Arai W."/>
            <person name="Tsubouchi T."/>
            <person name="Morono Y."/>
            <person name="Uchiyama I."/>
            <person name="Ito T."/>
            <person name="Fujiyama A."/>
            <person name="Inagaki F."/>
            <person name="Takami H."/>
        </authorList>
    </citation>
    <scope>NUCLEOTIDE SEQUENCE</scope>
    <source>
        <strain evidence="1">Expedition CK06-06</strain>
    </source>
</reference>
<dbReference type="EMBL" id="BART01039394">
    <property type="protein sequence ID" value="GAH13527.1"/>
    <property type="molecule type" value="Genomic_DNA"/>
</dbReference>
<dbReference type="AlphaFoldDB" id="X1D057"/>
<feature type="non-terminal residue" evidence="1">
    <location>
        <position position="1"/>
    </location>
</feature>
<proteinExistence type="predicted"/>